<proteinExistence type="predicted"/>
<reference evidence="2" key="1">
    <citation type="submission" date="2019-08" db="EMBL/GenBank/DDBJ databases">
        <title>The genome of the North American firefly Photinus pyralis.</title>
        <authorList>
            <consortium name="Photinus pyralis genome working group"/>
            <person name="Fallon T.R."/>
            <person name="Sander Lower S.E."/>
            <person name="Weng J.-K."/>
        </authorList>
    </citation>
    <scope>NUCLEOTIDE SEQUENCE</scope>
    <source>
        <strain evidence="2">TRF0915ILg1</strain>
        <tissue evidence="2">Whole body</tissue>
    </source>
</reference>
<name>A0A8K0CVI8_IGNLU</name>
<dbReference type="AlphaFoldDB" id="A0A8K0CVI8"/>
<dbReference type="PANTHER" id="PTHR46954:SF1">
    <property type="entry name" value="C2H2-TYPE DOMAIN-CONTAINING PROTEIN"/>
    <property type="match status" value="1"/>
</dbReference>
<keyword evidence="3" id="KW-1185">Reference proteome</keyword>
<dbReference type="EMBL" id="VTPC01008760">
    <property type="protein sequence ID" value="KAF2892386.1"/>
    <property type="molecule type" value="Genomic_DNA"/>
</dbReference>
<evidence type="ECO:0000256" key="1">
    <source>
        <dbReference type="SAM" id="MobiDB-lite"/>
    </source>
</evidence>
<accession>A0A8K0CVI8</accession>
<evidence type="ECO:0000313" key="2">
    <source>
        <dbReference type="EMBL" id="KAF2892386.1"/>
    </source>
</evidence>
<evidence type="ECO:0000313" key="3">
    <source>
        <dbReference type="Proteomes" id="UP000801492"/>
    </source>
</evidence>
<protein>
    <submittedName>
        <fullName evidence="2">Uncharacterized protein</fullName>
    </submittedName>
</protein>
<feature type="compositionally biased region" description="Polar residues" evidence="1">
    <location>
        <begin position="69"/>
        <end position="81"/>
    </location>
</feature>
<dbReference type="Proteomes" id="UP000801492">
    <property type="component" value="Unassembled WGS sequence"/>
</dbReference>
<gene>
    <name evidence="2" type="ORF">ILUMI_13787</name>
</gene>
<dbReference type="PANTHER" id="PTHR46954">
    <property type="entry name" value="C2H2-TYPE DOMAIN-CONTAINING PROTEIN"/>
    <property type="match status" value="1"/>
</dbReference>
<comment type="caution">
    <text evidence="2">The sequence shown here is derived from an EMBL/GenBank/DDBJ whole genome shotgun (WGS) entry which is preliminary data.</text>
</comment>
<organism evidence="2 3">
    <name type="scientific">Ignelater luminosus</name>
    <name type="common">Cucubano</name>
    <name type="synonym">Pyrophorus luminosus</name>
    <dbReference type="NCBI Taxonomy" id="2038154"/>
    <lineage>
        <taxon>Eukaryota</taxon>
        <taxon>Metazoa</taxon>
        <taxon>Ecdysozoa</taxon>
        <taxon>Arthropoda</taxon>
        <taxon>Hexapoda</taxon>
        <taxon>Insecta</taxon>
        <taxon>Pterygota</taxon>
        <taxon>Neoptera</taxon>
        <taxon>Endopterygota</taxon>
        <taxon>Coleoptera</taxon>
        <taxon>Polyphaga</taxon>
        <taxon>Elateriformia</taxon>
        <taxon>Elateroidea</taxon>
        <taxon>Elateridae</taxon>
        <taxon>Agrypninae</taxon>
        <taxon>Pyrophorini</taxon>
        <taxon>Ignelater</taxon>
    </lineage>
</organism>
<feature type="region of interest" description="Disordered" evidence="1">
    <location>
        <begin position="67"/>
        <end position="107"/>
    </location>
</feature>
<sequence>MVCEMPQAVEYLMKLCVGMQEGGKRISVISPACAFGLDVCLRLSLTQEVLSKFLQDQSAERTLLDEFRSTSSRNDSPTSLSMKKHAAKKGRKQKQKRALRPLESSDSKKVAASAELVLEVDDDTDLETDHLESPENRDAACVSCDELSSQVSGGQRWATFVNKFKPDDNVDELKVGVPAIHSLYKDLNKLQGQIEKVKFDKEEEKTRGTPKTATRKEIEQPELLKTIIDIATHGVATDDRRRSEQLRSIKTPDELTKALKNDFGFNISRSAVYLRLFTTSC</sequence>
<feature type="compositionally biased region" description="Basic residues" evidence="1">
    <location>
        <begin position="82"/>
        <end position="99"/>
    </location>
</feature>
<dbReference type="OrthoDB" id="7240153at2759"/>